<keyword evidence="1" id="KW-1133">Transmembrane helix</keyword>
<proteinExistence type="predicted"/>
<reference evidence="2" key="1">
    <citation type="submission" date="2023-06" db="EMBL/GenBank/DDBJ databases">
        <title>Genomic analysis of the entomopathogenic nematode Steinernema hermaphroditum.</title>
        <authorList>
            <person name="Schwarz E.M."/>
            <person name="Heppert J.K."/>
            <person name="Baniya A."/>
            <person name="Schwartz H.T."/>
            <person name="Tan C.-H."/>
            <person name="Antoshechkin I."/>
            <person name="Sternberg P.W."/>
            <person name="Goodrich-Blair H."/>
            <person name="Dillman A.R."/>
        </authorList>
    </citation>
    <scope>NUCLEOTIDE SEQUENCE</scope>
    <source>
        <strain evidence="2">PS9179</strain>
        <tissue evidence="2">Whole animal</tissue>
    </source>
</reference>
<comment type="caution">
    <text evidence="2">The sequence shown here is derived from an EMBL/GenBank/DDBJ whole genome shotgun (WGS) entry which is preliminary data.</text>
</comment>
<keyword evidence="1" id="KW-0812">Transmembrane</keyword>
<gene>
    <name evidence="2" type="ORF">QR680_006119</name>
</gene>
<dbReference type="Proteomes" id="UP001175271">
    <property type="component" value="Unassembled WGS sequence"/>
</dbReference>
<name>A0AA39LWK0_9BILA</name>
<evidence type="ECO:0000313" key="3">
    <source>
        <dbReference type="Proteomes" id="UP001175271"/>
    </source>
</evidence>
<protein>
    <submittedName>
        <fullName evidence="2">Uncharacterized protein</fullName>
    </submittedName>
</protein>
<keyword evidence="1" id="KW-0472">Membrane</keyword>
<feature type="transmembrane region" description="Helical" evidence="1">
    <location>
        <begin position="26"/>
        <end position="42"/>
    </location>
</feature>
<keyword evidence="3" id="KW-1185">Reference proteome</keyword>
<dbReference type="EMBL" id="JAUCMV010000003">
    <property type="protein sequence ID" value="KAK0412262.1"/>
    <property type="molecule type" value="Genomic_DNA"/>
</dbReference>
<accession>A0AA39LWK0</accession>
<evidence type="ECO:0000313" key="2">
    <source>
        <dbReference type="EMBL" id="KAK0412262.1"/>
    </source>
</evidence>
<dbReference type="AlphaFoldDB" id="A0AA39LWK0"/>
<evidence type="ECO:0000256" key="1">
    <source>
        <dbReference type="SAM" id="Phobius"/>
    </source>
</evidence>
<sequence>MGQVCASFAASSLVSSKIEMLTANTFFFLFTVLLSLTILAFAQKSTTPPEVEVAIEVPFNCPEGCRWDQQCCGRNCLTEPCHGICYPTRKNQLDVSAILSCFGNPGLPPKQEGAPPTIP</sequence>
<organism evidence="2 3">
    <name type="scientific">Steinernema hermaphroditum</name>
    <dbReference type="NCBI Taxonomy" id="289476"/>
    <lineage>
        <taxon>Eukaryota</taxon>
        <taxon>Metazoa</taxon>
        <taxon>Ecdysozoa</taxon>
        <taxon>Nematoda</taxon>
        <taxon>Chromadorea</taxon>
        <taxon>Rhabditida</taxon>
        <taxon>Tylenchina</taxon>
        <taxon>Panagrolaimomorpha</taxon>
        <taxon>Strongyloidoidea</taxon>
        <taxon>Steinernematidae</taxon>
        <taxon>Steinernema</taxon>
    </lineage>
</organism>